<protein>
    <submittedName>
        <fullName evidence="1">Uncharacterized protein</fullName>
    </submittedName>
</protein>
<feature type="non-terminal residue" evidence="1">
    <location>
        <position position="1"/>
    </location>
</feature>
<dbReference type="InterPro" id="IPR014729">
    <property type="entry name" value="Rossmann-like_a/b/a_fold"/>
</dbReference>
<sequence length="103" mass="11336">VEGDVNLSTGHQSVSFPEMARAEALEALELVDQIVILDSGKLDDLVRIIRPAALVLGKEYESEDLDIERKRKIASALTVLGEYGGEIFYEAGQIHYASGDIFR</sequence>
<proteinExistence type="predicted"/>
<gene>
    <name evidence="1" type="ORF">METZ01_LOCUS446895</name>
</gene>
<accession>A0A382ZEY5</accession>
<dbReference type="AlphaFoldDB" id="A0A382ZEY5"/>
<evidence type="ECO:0000313" key="1">
    <source>
        <dbReference type="EMBL" id="SVD94041.1"/>
    </source>
</evidence>
<organism evidence="1">
    <name type="scientific">marine metagenome</name>
    <dbReference type="NCBI Taxonomy" id="408172"/>
    <lineage>
        <taxon>unclassified sequences</taxon>
        <taxon>metagenomes</taxon>
        <taxon>ecological metagenomes</taxon>
    </lineage>
</organism>
<reference evidence="1" key="1">
    <citation type="submission" date="2018-05" db="EMBL/GenBank/DDBJ databases">
        <authorList>
            <person name="Lanie J.A."/>
            <person name="Ng W.-L."/>
            <person name="Kazmierczak K.M."/>
            <person name="Andrzejewski T.M."/>
            <person name="Davidsen T.M."/>
            <person name="Wayne K.J."/>
            <person name="Tettelin H."/>
            <person name="Glass J.I."/>
            <person name="Rusch D."/>
            <person name="Podicherti R."/>
            <person name="Tsui H.-C.T."/>
            <person name="Winkler M.E."/>
        </authorList>
    </citation>
    <scope>NUCLEOTIDE SEQUENCE</scope>
</reference>
<dbReference type="Gene3D" id="3.40.50.620">
    <property type="entry name" value="HUPs"/>
    <property type="match status" value="1"/>
</dbReference>
<name>A0A382ZEY5_9ZZZZ</name>
<feature type="non-terminal residue" evidence="1">
    <location>
        <position position="103"/>
    </location>
</feature>
<dbReference type="EMBL" id="UINC01183330">
    <property type="protein sequence ID" value="SVD94041.1"/>
    <property type="molecule type" value="Genomic_DNA"/>
</dbReference>